<dbReference type="EMBL" id="JALJOS010000002">
    <property type="protein sequence ID" value="KAK9842790.1"/>
    <property type="molecule type" value="Genomic_DNA"/>
</dbReference>
<organism evidence="1 2">
    <name type="scientific">Apatococcus lobatus</name>
    <dbReference type="NCBI Taxonomy" id="904363"/>
    <lineage>
        <taxon>Eukaryota</taxon>
        <taxon>Viridiplantae</taxon>
        <taxon>Chlorophyta</taxon>
        <taxon>core chlorophytes</taxon>
        <taxon>Trebouxiophyceae</taxon>
        <taxon>Chlorellales</taxon>
        <taxon>Chlorellaceae</taxon>
        <taxon>Apatococcus</taxon>
    </lineage>
</organism>
<name>A0AAW1S8Q8_9CHLO</name>
<dbReference type="AlphaFoldDB" id="A0AAW1S8Q8"/>
<evidence type="ECO:0000313" key="1">
    <source>
        <dbReference type="EMBL" id="KAK9842790.1"/>
    </source>
</evidence>
<protein>
    <submittedName>
        <fullName evidence="1">Uncharacterized protein</fullName>
    </submittedName>
</protein>
<reference evidence="1 2" key="1">
    <citation type="journal article" date="2024" name="Nat. Commun.">
        <title>Phylogenomics reveals the evolutionary origins of lichenization in chlorophyte algae.</title>
        <authorList>
            <person name="Puginier C."/>
            <person name="Libourel C."/>
            <person name="Otte J."/>
            <person name="Skaloud P."/>
            <person name="Haon M."/>
            <person name="Grisel S."/>
            <person name="Petersen M."/>
            <person name="Berrin J.G."/>
            <person name="Delaux P.M."/>
            <person name="Dal Grande F."/>
            <person name="Keller J."/>
        </authorList>
    </citation>
    <scope>NUCLEOTIDE SEQUENCE [LARGE SCALE GENOMIC DNA]</scope>
    <source>
        <strain evidence="1 2">SAG 2145</strain>
    </source>
</reference>
<dbReference type="GO" id="GO:0003735">
    <property type="term" value="F:structural constituent of ribosome"/>
    <property type="evidence" value="ECO:0007669"/>
    <property type="project" value="InterPro"/>
</dbReference>
<dbReference type="InterPro" id="IPR032053">
    <property type="entry name" value="Ribosomal_mS34"/>
</dbReference>
<dbReference type="Pfam" id="PF16053">
    <property type="entry name" value="MRP-S34"/>
    <property type="match status" value="1"/>
</dbReference>
<proteinExistence type="predicted"/>
<dbReference type="GO" id="GO:0005739">
    <property type="term" value="C:mitochondrion"/>
    <property type="evidence" value="ECO:0007669"/>
    <property type="project" value="InterPro"/>
</dbReference>
<sequence>MRHSACCLSRNLFQLVNNLPQKGTGYRVKRANWPEGQFWELTTVRPSVDGAHGDAWGVAYAEGSQAAEAPRKVRSTLKGGWQITGDPPSSTPGRVNWKRVVNLKAACRSLTPAAASETKS</sequence>
<dbReference type="PANTHER" id="PTHR35316:SF1">
    <property type="entry name" value="28S RIBOSOMAL S34 PROTEIN"/>
    <property type="match status" value="1"/>
</dbReference>
<comment type="caution">
    <text evidence="1">The sequence shown here is derived from an EMBL/GenBank/DDBJ whole genome shotgun (WGS) entry which is preliminary data.</text>
</comment>
<evidence type="ECO:0000313" key="2">
    <source>
        <dbReference type="Proteomes" id="UP001438707"/>
    </source>
</evidence>
<keyword evidence="2" id="KW-1185">Reference proteome</keyword>
<dbReference type="Proteomes" id="UP001438707">
    <property type="component" value="Unassembled WGS sequence"/>
</dbReference>
<dbReference type="PANTHER" id="PTHR35316">
    <property type="entry name" value="28S RIBOSOMAL S34 PROTEIN"/>
    <property type="match status" value="1"/>
</dbReference>
<gene>
    <name evidence="1" type="ORF">WJX74_002477</name>
</gene>
<accession>A0AAW1S8Q8</accession>